<gene>
    <name evidence="2" type="ORF">VTL71DRAFT_10991</name>
</gene>
<protein>
    <submittedName>
        <fullName evidence="2">Uncharacterized protein</fullName>
    </submittedName>
</protein>
<reference evidence="2 3" key="1">
    <citation type="journal article" date="2024" name="Commun. Biol.">
        <title>Comparative genomic analysis of thermophilic fungi reveals convergent evolutionary adaptations and gene losses.</title>
        <authorList>
            <person name="Steindorff A.S."/>
            <person name="Aguilar-Pontes M.V."/>
            <person name="Robinson A.J."/>
            <person name="Andreopoulos B."/>
            <person name="LaButti K."/>
            <person name="Kuo A."/>
            <person name="Mondo S."/>
            <person name="Riley R."/>
            <person name="Otillar R."/>
            <person name="Haridas S."/>
            <person name="Lipzen A."/>
            <person name="Grimwood J."/>
            <person name="Schmutz J."/>
            <person name="Clum A."/>
            <person name="Reid I.D."/>
            <person name="Moisan M.C."/>
            <person name="Butler G."/>
            <person name="Nguyen T.T.M."/>
            <person name="Dewar K."/>
            <person name="Conant G."/>
            <person name="Drula E."/>
            <person name="Henrissat B."/>
            <person name="Hansel C."/>
            <person name="Singer S."/>
            <person name="Hutchinson M.I."/>
            <person name="de Vries R.P."/>
            <person name="Natvig D.O."/>
            <person name="Powell A.J."/>
            <person name="Tsang A."/>
            <person name="Grigoriev I.V."/>
        </authorList>
    </citation>
    <scope>NUCLEOTIDE SEQUENCE [LARGE SCALE GENOMIC DNA]</scope>
    <source>
        <strain evidence="2 3">CBS 494.80</strain>
    </source>
</reference>
<dbReference type="Proteomes" id="UP001595075">
    <property type="component" value="Unassembled WGS sequence"/>
</dbReference>
<sequence length="109" mass="12263">MFKQSSHLSISYVLYFDITVLRAVVTYLRPELLVLARRIAGARKKDKDSRPGIGRIVSTRHRRKTAVSGGDSDSAGLELLSHPSQARTSDKNRSILKKWLILLHPVNRA</sequence>
<comment type="caution">
    <text evidence="2">The sequence shown here is derived from an EMBL/GenBank/DDBJ whole genome shotgun (WGS) entry which is preliminary data.</text>
</comment>
<evidence type="ECO:0000256" key="1">
    <source>
        <dbReference type="SAM" id="MobiDB-lite"/>
    </source>
</evidence>
<feature type="region of interest" description="Disordered" evidence="1">
    <location>
        <begin position="42"/>
        <end position="89"/>
    </location>
</feature>
<accession>A0ABR4CUW7</accession>
<organism evidence="2 3">
    <name type="scientific">Oculimacula yallundae</name>
    <dbReference type="NCBI Taxonomy" id="86028"/>
    <lineage>
        <taxon>Eukaryota</taxon>
        <taxon>Fungi</taxon>
        <taxon>Dikarya</taxon>
        <taxon>Ascomycota</taxon>
        <taxon>Pezizomycotina</taxon>
        <taxon>Leotiomycetes</taxon>
        <taxon>Helotiales</taxon>
        <taxon>Ploettnerulaceae</taxon>
        <taxon>Oculimacula</taxon>
    </lineage>
</organism>
<evidence type="ECO:0000313" key="3">
    <source>
        <dbReference type="Proteomes" id="UP001595075"/>
    </source>
</evidence>
<name>A0ABR4CUW7_9HELO</name>
<dbReference type="EMBL" id="JAZHXI010000003">
    <property type="protein sequence ID" value="KAL2073665.1"/>
    <property type="molecule type" value="Genomic_DNA"/>
</dbReference>
<keyword evidence="3" id="KW-1185">Reference proteome</keyword>
<proteinExistence type="predicted"/>
<evidence type="ECO:0000313" key="2">
    <source>
        <dbReference type="EMBL" id="KAL2073665.1"/>
    </source>
</evidence>
<feature type="non-terminal residue" evidence="2">
    <location>
        <position position="109"/>
    </location>
</feature>